<sequence length="76" mass="8859">MAYFPDNARLRDPNSCVEISPIVNRLRAFLRRFRPGNHPHVRNITPRHARDIGLTESDMAAHRHRLPSQNTHHPYG</sequence>
<dbReference type="EMBL" id="BSNL01000001">
    <property type="protein sequence ID" value="GLQ25298.1"/>
    <property type="molecule type" value="Genomic_DNA"/>
</dbReference>
<proteinExistence type="predicted"/>
<keyword evidence="2" id="KW-1185">Reference proteome</keyword>
<evidence type="ECO:0000313" key="1">
    <source>
        <dbReference type="EMBL" id="GLQ25298.1"/>
    </source>
</evidence>
<evidence type="ECO:0008006" key="3">
    <source>
        <dbReference type="Google" id="ProtNLM"/>
    </source>
</evidence>
<organism evidence="1 2">
    <name type="scientific">Sulfitobacter pacificus</name>
    <dbReference type="NCBI Taxonomy" id="1499314"/>
    <lineage>
        <taxon>Bacteria</taxon>
        <taxon>Pseudomonadati</taxon>
        <taxon>Pseudomonadota</taxon>
        <taxon>Alphaproteobacteria</taxon>
        <taxon>Rhodobacterales</taxon>
        <taxon>Roseobacteraceae</taxon>
        <taxon>Sulfitobacter</taxon>
    </lineage>
</organism>
<evidence type="ECO:0000313" key="2">
    <source>
        <dbReference type="Proteomes" id="UP001161388"/>
    </source>
</evidence>
<gene>
    <name evidence="1" type="ORF">GCM10007927_01010</name>
</gene>
<dbReference type="Proteomes" id="UP001161388">
    <property type="component" value="Unassembled WGS sequence"/>
</dbReference>
<name>A0ABQ5VEU2_9RHOB</name>
<accession>A0ABQ5VEU2</accession>
<comment type="caution">
    <text evidence="1">The sequence shown here is derived from an EMBL/GenBank/DDBJ whole genome shotgun (WGS) entry which is preliminary data.</text>
</comment>
<reference evidence="1" key="1">
    <citation type="journal article" date="2014" name="Int. J. Syst. Evol. Microbiol.">
        <title>Complete genome of a new Firmicutes species belonging to the dominant human colonic microbiota ('Ruminococcus bicirculans') reveals two chromosomes and a selective capacity to utilize plant glucans.</title>
        <authorList>
            <consortium name="NISC Comparative Sequencing Program"/>
            <person name="Wegmann U."/>
            <person name="Louis P."/>
            <person name="Goesmann A."/>
            <person name="Henrissat B."/>
            <person name="Duncan S.H."/>
            <person name="Flint H.J."/>
        </authorList>
    </citation>
    <scope>NUCLEOTIDE SEQUENCE</scope>
    <source>
        <strain evidence="1">NBRC 109915</strain>
    </source>
</reference>
<reference evidence="1" key="2">
    <citation type="submission" date="2023-01" db="EMBL/GenBank/DDBJ databases">
        <title>Draft genome sequence of Sulfitobacter pacificus strain NBRC 109915.</title>
        <authorList>
            <person name="Sun Q."/>
            <person name="Mori K."/>
        </authorList>
    </citation>
    <scope>NUCLEOTIDE SEQUENCE</scope>
    <source>
        <strain evidence="1">NBRC 109915</strain>
    </source>
</reference>
<protein>
    <recommendedName>
        <fullName evidence="3">DUF1127 domain-containing protein</fullName>
    </recommendedName>
</protein>